<evidence type="ECO:0000256" key="10">
    <source>
        <dbReference type="ARBA" id="ARBA00022857"/>
    </source>
</evidence>
<keyword evidence="13" id="KW-1015">Disulfide bond</keyword>
<evidence type="ECO:0000256" key="9">
    <source>
        <dbReference type="ARBA" id="ARBA00022827"/>
    </source>
</evidence>
<dbReference type="Pfam" id="PF07992">
    <property type="entry name" value="Pyr_redox_2"/>
    <property type="match status" value="1"/>
</dbReference>
<keyword evidence="11" id="KW-0476">Mercury</keyword>
<evidence type="ECO:0000256" key="11">
    <source>
        <dbReference type="ARBA" id="ARBA00022914"/>
    </source>
</evidence>
<dbReference type="InterPro" id="IPR023753">
    <property type="entry name" value="FAD/NAD-binding_dom"/>
</dbReference>
<dbReference type="EC" id="1.16.1.1" evidence="4"/>
<keyword evidence="9 17" id="KW-0274">FAD</keyword>
<dbReference type="Proteomes" id="UP001596157">
    <property type="component" value="Unassembled WGS sequence"/>
</dbReference>
<dbReference type="InterPro" id="IPR036188">
    <property type="entry name" value="FAD/NAD-bd_sf"/>
</dbReference>
<dbReference type="PRINTS" id="PR00368">
    <property type="entry name" value="FADPNR"/>
</dbReference>
<dbReference type="RefSeq" id="WP_378248352.1">
    <property type="nucleotide sequence ID" value="NZ_JBHSKF010000006.1"/>
</dbReference>
<evidence type="ECO:0000256" key="2">
    <source>
        <dbReference type="ARBA" id="ARBA00007532"/>
    </source>
</evidence>
<evidence type="ECO:0000256" key="7">
    <source>
        <dbReference type="ARBA" id="ARBA00022630"/>
    </source>
</evidence>
<keyword evidence="10" id="KW-0521">NADP</keyword>
<sequence length="468" mass="48105">MDCDLAIVGSGAAGFAAAIAARRRGLVVVMVEQGVPGGTCVNVGCVPSKALLAAVGSLTAGPARGRFPGVGGAIGSVDFAELVAGKDLLVGELRAEKYIGLVAELGWEIIEGRARFESGPRLWVEGADVRVRAEHYLVATGSVPRIPAVVGVDEVASLTSATAMELGELPGSLLVVGGGYVGLEQAQLFARLGVEVTVVEARDRVVAGEEPEVSAAIERVLVEEGVAVRTGVEVRRMWSDAGHVVAVVDDGSGVEGEVRAQRVLFAAGRRPASGAMGLAEIGVALGPAGEVVVDGYLRTSAPRVWAAGDVTGHPAFVYVAASEGALAVDNAFGPDQKEVDFWGLPRVMFTSPSVASAGLTEEQAAAQGVECESRVLPLDMVPRAIVNRDTRGLVKLVAERGSGRLVGAHVVAEGAGEVVAAAGYALRSGMTVADVAGMWCPYLTMAEGLKLAAQMFDRDVSRLSCCSP</sequence>
<keyword evidence="6" id="KW-0475">Mercuric resistance</keyword>
<feature type="domain" description="Pyridine nucleotide-disulphide oxidoreductase dimerisation" evidence="18">
    <location>
        <begin position="345"/>
        <end position="452"/>
    </location>
</feature>
<dbReference type="PIRSF" id="PIRSF000350">
    <property type="entry name" value="Mercury_reductase_MerA"/>
    <property type="match status" value="1"/>
</dbReference>
<feature type="domain" description="FAD/NAD(P)-binding" evidence="19">
    <location>
        <begin position="4"/>
        <end position="324"/>
    </location>
</feature>
<evidence type="ECO:0000313" key="21">
    <source>
        <dbReference type="Proteomes" id="UP001596157"/>
    </source>
</evidence>
<evidence type="ECO:0000256" key="1">
    <source>
        <dbReference type="ARBA" id="ARBA00001974"/>
    </source>
</evidence>
<dbReference type="Gene3D" id="3.50.50.60">
    <property type="entry name" value="FAD/NAD(P)-binding domain"/>
    <property type="match status" value="2"/>
</dbReference>
<evidence type="ECO:0000256" key="15">
    <source>
        <dbReference type="ARBA" id="ARBA00031725"/>
    </source>
</evidence>
<evidence type="ECO:0000313" key="20">
    <source>
        <dbReference type="EMBL" id="MFC5288506.1"/>
    </source>
</evidence>
<evidence type="ECO:0000256" key="8">
    <source>
        <dbReference type="ARBA" id="ARBA00022723"/>
    </source>
</evidence>
<keyword evidence="7 17" id="KW-0285">Flavoprotein</keyword>
<gene>
    <name evidence="20" type="primary">merA</name>
    <name evidence="20" type="ORF">ACFPM7_15705</name>
</gene>
<evidence type="ECO:0000256" key="14">
    <source>
        <dbReference type="ARBA" id="ARBA00023284"/>
    </source>
</evidence>
<organism evidence="20 21">
    <name type="scientific">Actinokineospora guangxiensis</name>
    <dbReference type="NCBI Taxonomy" id="1490288"/>
    <lineage>
        <taxon>Bacteria</taxon>
        <taxon>Bacillati</taxon>
        <taxon>Actinomycetota</taxon>
        <taxon>Actinomycetes</taxon>
        <taxon>Pseudonocardiales</taxon>
        <taxon>Pseudonocardiaceae</taxon>
        <taxon>Actinokineospora</taxon>
    </lineage>
</organism>
<comment type="cofactor">
    <cofactor evidence="1">
        <name>FAD</name>
        <dbReference type="ChEBI" id="CHEBI:57692"/>
    </cofactor>
</comment>
<dbReference type="PRINTS" id="PR00411">
    <property type="entry name" value="PNDRDTASEI"/>
</dbReference>
<protein>
    <recommendedName>
        <fullName evidence="5">Mercuric reductase</fullName>
        <ecNumber evidence="4">1.16.1.1</ecNumber>
    </recommendedName>
    <alternativeName>
        <fullName evidence="15">Hg(II) reductase</fullName>
    </alternativeName>
</protein>
<keyword evidence="8" id="KW-0479">Metal-binding</keyword>
<comment type="caution">
    <text evidence="20">The sequence shown here is derived from an EMBL/GenBank/DDBJ whole genome shotgun (WGS) entry which is preliminary data.</text>
</comment>
<dbReference type="PANTHER" id="PTHR43014:SF4">
    <property type="entry name" value="PYRIDINE NUCLEOTIDE-DISULFIDE OXIDOREDUCTASE RCLA-RELATED"/>
    <property type="match status" value="1"/>
</dbReference>
<dbReference type="PANTHER" id="PTHR43014">
    <property type="entry name" value="MERCURIC REDUCTASE"/>
    <property type="match status" value="1"/>
</dbReference>
<dbReference type="GO" id="GO:0016152">
    <property type="term" value="F:mercury (II) reductase (NADP+) activity"/>
    <property type="evidence" value="ECO:0007669"/>
    <property type="project" value="UniProtKB-EC"/>
</dbReference>
<dbReference type="InterPro" id="IPR016156">
    <property type="entry name" value="FAD/NAD-linked_Rdtase_dimer_sf"/>
</dbReference>
<dbReference type="SUPFAM" id="SSF51905">
    <property type="entry name" value="FAD/NAD(P)-binding domain"/>
    <property type="match status" value="1"/>
</dbReference>
<accession>A0ABW0EP29</accession>
<name>A0ABW0EP29_9PSEU</name>
<evidence type="ECO:0000256" key="4">
    <source>
        <dbReference type="ARBA" id="ARBA00012661"/>
    </source>
</evidence>
<keyword evidence="14 17" id="KW-0676">Redox-active center</keyword>
<reference evidence="21" key="1">
    <citation type="journal article" date="2019" name="Int. J. Syst. Evol. Microbiol.">
        <title>The Global Catalogue of Microorganisms (GCM) 10K type strain sequencing project: providing services to taxonomists for standard genome sequencing and annotation.</title>
        <authorList>
            <consortium name="The Broad Institute Genomics Platform"/>
            <consortium name="The Broad Institute Genome Sequencing Center for Infectious Disease"/>
            <person name="Wu L."/>
            <person name="Ma J."/>
        </authorList>
    </citation>
    <scope>NUCLEOTIDE SEQUENCE [LARGE SCALE GENOMIC DNA]</scope>
    <source>
        <strain evidence="21">CCUG 59778</strain>
    </source>
</reference>
<dbReference type="InterPro" id="IPR012999">
    <property type="entry name" value="Pyr_OxRdtase_I_AS"/>
</dbReference>
<proteinExistence type="inferred from homology"/>
<evidence type="ECO:0000256" key="12">
    <source>
        <dbReference type="ARBA" id="ARBA00023002"/>
    </source>
</evidence>
<dbReference type="Pfam" id="PF02852">
    <property type="entry name" value="Pyr_redox_dim"/>
    <property type="match status" value="1"/>
</dbReference>
<dbReference type="PROSITE" id="PS00076">
    <property type="entry name" value="PYRIDINE_REDOX_1"/>
    <property type="match status" value="1"/>
</dbReference>
<evidence type="ECO:0000256" key="17">
    <source>
        <dbReference type="RuleBase" id="RU003691"/>
    </source>
</evidence>
<dbReference type="EMBL" id="JBHSKF010000006">
    <property type="protein sequence ID" value="MFC5288506.1"/>
    <property type="molecule type" value="Genomic_DNA"/>
</dbReference>
<dbReference type="InterPro" id="IPR004099">
    <property type="entry name" value="Pyr_nucl-diS_OxRdtase_dimer"/>
</dbReference>
<dbReference type="InterPro" id="IPR021179">
    <property type="entry name" value="Mercury_reductase_MerA"/>
</dbReference>
<evidence type="ECO:0000256" key="6">
    <source>
        <dbReference type="ARBA" id="ARBA00022466"/>
    </source>
</evidence>
<evidence type="ECO:0000256" key="3">
    <source>
        <dbReference type="ARBA" id="ARBA00011738"/>
    </source>
</evidence>
<comment type="catalytic activity">
    <reaction evidence="16">
        <text>Hg + NADP(+) + H(+) = Hg(2+) + NADPH</text>
        <dbReference type="Rhea" id="RHEA:23856"/>
        <dbReference type="ChEBI" id="CHEBI:15378"/>
        <dbReference type="ChEBI" id="CHEBI:16170"/>
        <dbReference type="ChEBI" id="CHEBI:16793"/>
        <dbReference type="ChEBI" id="CHEBI:57783"/>
        <dbReference type="ChEBI" id="CHEBI:58349"/>
        <dbReference type="EC" id="1.16.1.1"/>
    </reaction>
</comment>
<evidence type="ECO:0000256" key="5">
    <source>
        <dbReference type="ARBA" id="ARBA00014791"/>
    </source>
</evidence>
<evidence type="ECO:0000256" key="13">
    <source>
        <dbReference type="ARBA" id="ARBA00023157"/>
    </source>
</evidence>
<comment type="similarity">
    <text evidence="2 17">Belongs to the class-I pyridine nucleotide-disulfide oxidoreductase family.</text>
</comment>
<keyword evidence="12 17" id="KW-0560">Oxidoreductase</keyword>
<evidence type="ECO:0000256" key="16">
    <source>
        <dbReference type="ARBA" id="ARBA00048984"/>
    </source>
</evidence>
<dbReference type="SUPFAM" id="SSF55424">
    <property type="entry name" value="FAD/NAD-linked reductases, dimerisation (C-terminal) domain"/>
    <property type="match status" value="1"/>
</dbReference>
<dbReference type="NCBIfam" id="TIGR02053">
    <property type="entry name" value="MerA"/>
    <property type="match status" value="1"/>
</dbReference>
<dbReference type="Gene3D" id="3.30.390.30">
    <property type="match status" value="1"/>
</dbReference>
<evidence type="ECO:0000259" key="18">
    <source>
        <dbReference type="Pfam" id="PF02852"/>
    </source>
</evidence>
<keyword evidence="21" id="KW-1185">Reference proteome</keyword>
<evidence type="ECO:0000259" key="19">
    <source>
        <dbReference type="Pfam" id="PF07992"/>
    </source>
</evidence>
<dbReference type="InterPro" id="IPR001100">
    <property type="entry name" value="Pyr_nuc-diS_OxRdtase"/>
</dbReference>
<comment type="subunit">
    <text evidence="3">Homodimer.</text>
</comment>